<feature type="region of interest" description="Disordered" evidence="4">
    <location>
        <begin position="133"/>
        <end position="155"/>
    </location>
</feature>
<comment type="function">
    <text evidence="3">Required for rescue of stalled ribosomes mediated by trans-translation. Binds to transfer-messenger RNA (tmRNA), required for stable association of tmRNA with ribosomes. tmRNA and SmpB together mimic tRNA shape, replacing the anticodon stem-loop with SmpB. tmRNA is encoded by the ssrA gene; the 2 termini fold to resemble tRNA(Ala) and it encodes a 'tag peptide', a short internal open reading frame. During trans-translation Ala-aminoacylated tmRNA acts like a tRNA, entering the A-site of stalled ribosomes, displacing the stalled mRNA. The ribosome then switches to translate the ORF on the tmRNA; the nascent peptide is terminated with the 'tag peptide' encoded by the tmRNA and targeted for degradation. The ribosome is freed to recommence translation, which seems to be the essential function of trans-translation.</text>
</comment>
<dbReference type="HAMAP" id="MF_00023">
    <property type="entry name" value="SmpB"/>
    <property type="match status" value="1"/>
</dbReference>
<comment type="similarity">
    <text evidence="3">Belongs to the SmpB family.</text>
</comment>
<dbReference type="GO" id="GO:0070929">
    <property type="term" value="P:trans-translation"/>
    <property type="evidence" value="ECO:0007669"/>
    <property type="project" value="UniProtKB-UniRule"/>
</dbReference>
<name>A0A9D1DKG1_9FIRM</name>
<dbReference type="Pfam" id="PF01668">
    <property type="entry name" value="SmpB"/>
    <property type="match status" value="1"/>
</dbReference>
<accession>A0A9D1DKG1</accession>
<dbReference type="PANTHER" id="PTHR30308:SF2">
    <property type="entry name" value="SSRA-BINDING PROTEIN"/>
    <property type="match status" value="1"/>
</dbReference>
<protein>
    <recommendedName>
        <fullName evidence="3">SsrA-binding protein</fullName>
    </recommendedName>
    <alternativeName>
        <fullName evidence="3">Small protein B</fullName>
    </alternativeName>
</protein>
<evidence type="ECO:0000256" key="4">
    <source>
        <dbReference type="SAM" id="MobiDB-lite"/>
    </source>
</evidence>
<dbReference type="PANTHER" id="PTHR30308">
    <property type="entry name" value="TMRNA-BINDING COMPONENT OF TRANS-TRANSLATION TAGGING COMPLEX"/>
    <property type="match status" value="1"/>
</dbReference>
<dbReference type="AlphaFoldDB" id="A0A9D1DKG1"/>
<dbReference type="NCBIfam" id="NF003843">
    <property type="entry name" value="PRK05422.1"/>
    <property type="match status" value="1"/>
</dbReference>
<organism evidence="5 6">
    <name type="scientific">Candidatus Scatomorpha intestinigallinarum</name>
    <dbReference type="NCBI Taxonomy" id="2840923"/>
    <lineage>
        <taxon>Bacteria</taxon>
        <taxon>Bacillati</taxon>
        <taxon>Bacillota</taxon>
        <taxon>Clostridia</taxon>
        <taxon>Eubacteriales</taxon>
        <taxon>Candidatus Scatomorpha</taxon>
    </lineage>
</organism>
<dbReference type="Proteomes" id="UP000824238">
    <property type="component" value="Unassembled WGS sequence"/>
</dbReference>
<dbReference type="InterPro" id="IPR023620">
    <property type="entry name" value="SmpB"/>
</dbReference>
<dbReference type="GO" id="GO:0003723">
    <property type="term" value="F:RNA binding"/>
    <property type="evidence" value="ECO:0007669"/>
    <property type="project" value="UniProtKB-UniRule"/>
</dbReference>
<proteinExistence type="inferred from homology"/>
<dbReference type="NCBIfam" id="TIGR00086">
    <property type="entry name" value="smpB"/>
    <property type="match status" value="1"/>
</dbReference>
<evidence type="ECO:0000256" key="2">
    <source>
        <dbReference type="ARBA" id="ARBA00022884"/>
    </source>
</evidence>
<dbReference type="EMBL" id="DVHH01000066">
    <property type="protein sequence ID" value="HIR54451.1"/>
    <property type="molecule type" value="Genomic_DNA"/>
</dbReference>
<keyword evidence="1 3" id="KW-0963">Cytoplasm</keyword>
<dbReference type="PROSITE" id="PS01317">
    <property type="entry name" value="SSRP"/>
    <property type="match status" value="1"/>
</dbReference>
<comment type="caution">
    <text evidence="5">The sequence shown here is derived from an EMBL/GenBank/DDBJ whole genome shotgun (WGS) entry which is preliminary data.</text>
</comment>
<dbReference type="InterPro" id="IPR000037">
    <property type="entry name" value="SsrA-bd_prot"/>
</dbReference>
<evidence type="ECO:0000256" key="3">
    <source>
        <dbReference type="HAMAP-Rule" id="MF_00023"/>
    </source>
</evidence>
<sequence>MARAQGIKQIAQNRKAFHDYFVLERFEAGIELFGTEVKSIRAGTVNLKDSFCTVKDGELFARGLHISPYEKGNIFNRDPMRPKRLLMHKREIMKLNARVMQDGVALIPLSLYFKDGRVKLELGLCKGKKLHDKRDSEAERQAKRDMDRIIKERNA</sequence>
<keyword evidence="2 3" id="KW-0694">RNA-binding</keyword>
<comment type="subcellular location">
    <subcellularLocation>
        <location evidence="3">Cytoplasm</location>
    </subcellularLocation>
    <text evidence="3">The tmRNA-SmpB complex associates with stalled 70S ribosomes.</text>
</comment>
<gene>
    <name evidence="3 5" type="primary">smpB</name>
    <name evidence="5" type="ORF">IAD36_02475</name>
</gene>
<evidence type="ECO:0000313" key="6">
    <source>
        <dbReference type="Proteomes" id="UP000824238"/>
    </source>
</evidence>
<reference evidence="5" key="2">
    <citation type="journal article" date="2021" name="PeerJ">
        <title>Extensive microbial diversity within the chicken gut microbiome revealed by metagenomics and culture.</title>
        <authorList>
            <person name="Gilroy R."/>
            <person name="Ravi A."/>
            <person name="Getino M."/>
            <person name="Pursley I."/>
            <person name="Horton D.L."/>
            <person name="Alikhan N.F."/>
            <person name="Baker D."/>
            <person name="Gharbi K."/>
            <person name="Hall N."/>
            <person name="Watson M."/>
            <person name="Adriaenssens E.M."/>
            <person name="Foster-Nyarko E."/>
            <person name="Jarju S."/>
            <person name="Secka A."/>
            <person name="Antonio M."/>
            <person name="Oren A."/>
            <person name="Chaudhuri R.R."/>
            <person name="La Ragione R."/>
            <person name="Hildebrand F."/>
            <person name="Pallen M.J."/>
        </authorList>
    </citation>
    <scope>NUCLEOTIDE SEQUENCE</scope>
    <source>
        <strain evidence="5">ChiGjej3B3-7149</strain>
    </source>
</reference>
<evidence type="ECO:0000313" key="5">
    <source>
        <dbReference type="EMBL" id="HIR54451.1"/>
    </source>
</evidence>
<reference evidence="5" key="1">
    <citation type="submission" date="2020-10" db="EMBL/GenBank/DDBJ databases">
        <authorList>
            <person name="Gilroy R."/>
        </authorList>
    </citation>
    <scope>NUCLEOTIDE SEQUENCE</scope>
    <source>
        <strain evidence="5">ChiGjej3B3-7149</strain>
    </source>
</reference>
<dbReference type="SUPFAM" id="SSF74982">
    <property type="entry name" value="Small protein B (SmpB)"/>
    <property type="match status" value="1"/>
</dbReference>
<dbReference type="GO" id="GO:0070930">
    <property type="term" value="P:trans-translation-dependent protein tagging"/>
    <property type="evidence" value="ECO:0007669"/>
    <property type="project" value="TreeGrafter"/>
</dbReference>
<dbReference type="InterPro" id="IPR020081">
    <property type="entry name" value="SsrA-bd_prot_CS"/>
</dbReference>
<dbReference type="GO" id="GO:0005829">
    <property type="term" value="C:cytosol"/>
    <property type="evidence" value="ECO:0007669"/>
    <property type="project" value="TreeGrafter"/>
</dbReference>
<dbReference type="Gene3D" id="2.40.280.10">
    <property type="match status" value="1"/>
</dbReference>
<evidence type="ECO:0000256" key="1">
    <source>
        <dbReference type="ARBA" id="ARBA00022490"/>
    </source>
</evidence>
<dbReference type="CDD" id="cd09294">
    <property type="entry name" value="SmpB"/>
    <property type="match status" value="1"/>
</dbReference>